<evidence type="ECO:0000259" key="2">
    <source>
        <dbReference type="PROSITE" id="PS50056"/>
    </source>
</evidence>
<accession>A0A4V1LEU6</accession>
<name>A0A4V1LEU6_CLOTA</name>
<feature type="domain" description="Tyrosine specific protein phosphatases" evidence="2">
    <location>
        <begin position="200"/>
        <end position="249"/>
    </location>
</feature>
<evidence type="ECO:0000313" key="6">
    <source>
        <dbReference type="Proteomes" id="UP001321763"/>
    </source>
</evidence>
<dbReference type="Pfam" id="PF14566">
    <property type="entry name" value="PTPlike_phytase"/>
    <property type="match status" value="1"/>
</dbReference>
<evidence type="ECO:0000313" key="5">
    <source>
        <dbReference type="Proteomes" id="UP000290921"/>
    </source>
</evidence>
<dbReference type="InterPro" id="IPR029021">
    <property type="entry name" value="Prot-tyrosine_phosphatase-like"/>
</dbReference>
<dbReference type="PROSITE" id="PS00383">
    <property type="entry name" value="TYR_PHOSPHATASE_1"/>
    <property type="match status" value="1"/>
</dbReference>
<dbReference type="Proteomes" id="UP000290921">
    <property type="component" value="Unassembled WGS sequence"/>
</dbReference>
<feature type="signal peptide" evidence="1">
    <location>
        <begin position="1"/>
        <end position="31"/>
    </location>
</feature>
<evidence type="ECO:0000256" key="1">
    <source>
        <dbReference type="SAM" id="SignalP"/>
    </source>
</evidence>
<organism evidence="4 5">
    <name type="scientific">Clostridium tetani</name>
    <dbReference type="NCBI Taxonomy" id="1513"/>
    <lineage>
        <taxon>Bacteria</taxon>
        <taxon>Bacillati</taxon>
        <taxon>Bacillota</taxon>
        <taxon>Clostridia</taxon>
        <taxon>Eubacteriales</taxon>
        <taxon>Clostridiaceae</taxon>
        <taxon>Clostridium</taxon>
    </lineage>
</organism>
<feature type="chain" id="PRO_5020244531" evidence="1">
    <location>
        <begin position="32"/>
        <end position="307"/>
    </location>
</feature>
<evidence type="ECO:0000313" key="4">
    <source>
        <dbReference type="EMBL" id="RXI49456.1"/>
    </source>
</evidence>
<dbReference type="InterPro" id="IPR000387">
    <property type="entry name" value="Tyr_Pase_dom"/>
</dbReference>
<protein>
    <submittedName>
        <fullName evidence="4">Phytase</fullName>
    </submittedName>
</protein>
<dbReference type="EMBL" id="QMAP01000004">
    <property type="protein sequence ID" value="RXI49456.1"/>
    <property type="molecule type" value="Genomic_DNA"/>
</dbReference>
<dbReference type="AlphaFoldDB" id="A0A4V1LEU6"/>
<reference evidence="4 5" key="1">
    <citation type="submission" date="2018-06" db="EMBL/GenBank/DDBJ databases">
        <title>Genome conservation of Clostridium tetani.</title>
        <authorList>
            <person name="Bruggemann H."/>
            <person name="Popoff M.R."/>
        </authorList>
    </citation>
    <scope>NUCLEOTIDE SEQUENCE [LARGE SCALE GENOMIC DNA]</scope>
    <source>
        <strain evidence="4 5">2017.061</strain>
    </source>
</reference>
<gene>
    <name evidence="4" type="ORF">DP130_05215</name>
    <name evidence="3" type="ORF">K234311028_15640</name>
</gene>
<proteinExistence type="predicted"/>
<dbReference type="RefSeq" id="WP_129030140.1">
    <property type="nucleotide sequence ID" value="NZ_AP026814.1"/>
</dbReference>
<dbReference type="SUPFAM" id="SSF52799">
    <property type="entry name" value="(Phosphotyrosine protein) phosphatases II"/>
    <property type="match status" value="1"/>
</dbReference>
<dbReference type="PROSITE" id="PS50056">
    <property type="entry name" value="TYR_PHOSPHATASE_2"/>
    <property type="match status" value="1"/>
</dbReference>
<keyword evidence="1" id="KW-0732">Signal</keyword>
<dbReference type="SMART" id="SM01301">
    <property type="entry name" value="PTPlike_phytase"/>
    <property type="match status" value="1"/>
</dbReference>
<dbReference type="Proteomes" id="UP001321763">
    <property type="component" value="Chromosome"/>
</dbReference>
<sequence length="307" mass="35418">MNRKFKIYISSFLIFLSIFLSLAMESTLAYASDTTNLNLVLDTTKYTDMPKRFRKTSNLENIKSNNINLTGLDKLNISGSQQFSAYNLPLVIKSIETSLPITIVDLREESHGFINGMPVSWVGEKNNANMGLTRDEIISKEINLLNSIKLNVPITFYNHKNITIVPTKVENEDKLVTSNSLSYLRVPVTDTKLPTDDIVDYFVDSIKSTPKDTWFHFHCKQGIGRTSTFMIMYDMIKNSKEVSFDDIVRRQLLLAGFNEDKIKSFSNNKRIAFLKNFYRYCKENSDNFDVKWSDWKKTIAIKNTIKF</sequence>
<dbReference type="InterPro" id="IPR016130">
    <property type="entry name" value="Tyr_Pase_AS"/>
</dbReference>
<reference evidence="3 6" key="2">
    <citation type="submission" date="2022-09" db="EMBL/GenBank/DDBJ databases">
        <title>complete genome sequences of Clostridium tetani str. KHSU-234311-028 isolated from soil.</title>
        <authorList>
            <person name="Sekizuka T."/>
            <person name="Shitada C."/>
            <person name="Takahashi M."/>
            <person name="Kuroda M."/>
        </authorList>
    </citation>
    <scope>NUCLEOTIDE SEQUENCE [LARGE SCALE GENOMIC DNA]</scope>
    <source>
        <strain evidence="3 6">KHSU-234311-028</strain>
    </source>
</reference>
<dbReference type="Gene3D" id="3.90.190.10">
    <property type="entry name" value="Protein tyrosine phosphatase superfamily"/>
    <property type="match status" value="1"/>
</dbReference>
<dbReference type="EMBL" id="AP026818">
    <property type="protein sequence ID" value="BDR81318.1"/>
    <property type="molecule type" value="Genomic_DNA"/>
</dbReference>
<evidence type="ECO:0000313" key="3">
    <source>
        <dbReference type="EMBL" id="BDR81318.1"/>
    </source>
</evidence>